<comment type="caution">
    <text evidence="1">The sequence shown here is derived from an EMBL/GenBank/DDBJ whole genome shotgun (WGS) entry which is preliminary data.</text>
</comment>
<gene>
    <name evidence="1" type="ORF">KVV02_003557</name>
</gene>
<protein>
    <submittedName>
        <fullName evidence="1">Uncharacterized protein</fullName>
    </submittedName>
</protein>
<sequence length="159" mass="17860">MQICMSTLAFYCIMILPGTDDVHQHLENEREYRVLWSVTCATGNATQTQSLDLNTYDPNLKSVLLGNTKDEDTASQNVLWASQPPDMASVRAKDGSRTSIGVLVRVSLWCSQNGSSRGPDSCYRHGLVNLTQALHVNDQFATNTWYWVDKCIIIQPYNE</sequence>
<evidence type="ECO:0000313" key="2">
    <source>
        <dbReference type="Proteomes" id="UP000717515"/>
    </source>
</evidence>
<organism evidence="1 2">
    <name type="scientific">Mortierella alpina</name>
    <name type="common">Oleaginous fungus</name>
    <name type="synonym">Mortierella renispora</name>
    <dbReference type="NCBI Taxonomy" id="64518"/>
    <lineage>
        <taxon>Eukaryota</taxon>
        <taxon>Fungi</taxon>
        <taxon>Fungi incertae sedis</taxon>
        <taxon>Mucoromycota</taxon>
        <taxon>Mortierellomycotina</taxon>
        <taxon>Mortierellomycetes</taxon>
        <taxon>Mortierellales</taxon>
        <taxon>Mortierellaceae</taxon>
        <taxon>Mortierella</taxon>
    </lineage>
</organism>
<dbReference type="AlphaFoldDB" id="A0A9P8A966"/>
<proteinExistence type="predicted"/>
<name>A0A9P8A966_MORAP</name>
<dbReference type="Proteomes" id="UP000717515">
    <property type="component" value="Unassembled WGS sequence"/>
</dbReference>
<dbReference type="EMBL" id="JAIFTL010000047">
    <property type="protein sequence ID" value="KAG9325140.1"/>
    <property type="molecule type" value="Genomic_DNA"/>
</dbReference>
<evidence type="ECO:0000313" key="1">
    <source>
        <dbReference type="EMBL" id="KAG9325140.1"/>
    </source>
</evidence>
<reference evidence="1" key="1">
    <citation type="submission" date="2021-07" db="EMBL/GenBank/DDBJ databases">
        <title>Draft genome of Mortierella alpina, strain LL118, isolated from an aspen leaf litter sample.</title>
        <authorList>
            <person name="Yang S."/>
            <person name="Vinatzer B.A."/>
        </authorList>
    </citation>
    <scope>NUCLEOTIDE SEQUENCE</scope>
    <source>
        <strain evidence="1">LL118</strain>
    </source>
</reference>
<accession>A0A9P8A966</accession>